<accession>A0AAD4KRX4</accession>
<comment type="caution">
    <text evidence="2">The sequence shown here is derived from an EMBL/GenBank/DDBJ whole genome shotgun (WGS) entry which is preliminary data.</text>
</comment>
<dbReference type="SUPFAM" id="SSF75005">
    <property type="entry name" value="Arabinanase/levansucrase/invertase"/>
    <property type="match status" value="1"/>
</dbReference>
<gene>
    <name evidence="2" type="ORF">BGW36DRAFT_361289</name>
</gene>
<dbReference type="GO" id="GO:0016787">
    <property type="term" value="F:hydrolase activity"/>
    <property type="evidence" value="ECO:0007669"/>
    <property type="project" value="UniProtKB-KW"/>
</dbReference>
<sequence length="181" mass="19231">MGADGQKHYFGVATSPNVTGPYEPTDSPIACPLGQGGAIDTVGFIDDDETQTIWICVQILDRDPNGGDGFLIEAPSIIKSEGIYYMTFSSAMFNTPQYISTYAYATSITGPWSKQHSPYAPILQTGNVRSAGQLTGLSGSSFAKDKSKIGFNASRNGLNADEGRAVYMGNITLGDNIITIV</sequence>
<organism evidence="2 3">
    <name type="scientific">Talaromyces proteolyticus</name>
    <dbReference type="NCBI Taxonomy" id="1131652"/>
    <lineage>
        <taxon>Eukaryota</taxon>
        <taxon>Fungi</taxon>
        <taxon>Dikarya</taxon>
        <taxon>Ascomycota</taxon>
        <taxon>Pezizomycotina</taxon>
        <taxon>Eurotiomycetes</taxon>
        <taxon>Eurotiomycetidae</taxon>
        <taxon>Eurotiales</taxon>
        <taxon>Trichocomaceae</taxon>
        <taxon>Talaromyces</taxon>
        <taxon>Talaromyces sect. Bacilispori</taxon>
    </lineage>
</organism>
<name>A0AAD4KRX4_9EURO</name>
<evidence type="ECO:0000256" key="1">
    <source>
        <dbReference type="ARBA" id="ARBA00022729"/>
    </source>
</evidence>
<proteinExistence type="predicted"/>
<dbReference type="EMBL" id="JAJTJA010000008">
    <property type="protein sequence ID" value="KAH8695601.1"/>
    <property type="molecule type" value="Genomic_DNA"/>
</dbReference>
<reference evidence="2" key="1">
    <citation type="submission" date="2021-12" db="EMBL/GenBank/DDBJ databases">
        <title>Convergent genome expansion in fungi linked to evolution of root-endophyte symbiosis.</title>
        <authorList>
            <consortium name="DOE Joint Genome Institute"/>
            <person name="Ke Y.-H."/>
            <person name="Bonito G."/>
            <person name="Liao H.-L."/>
            <person name="Looney B."/>
            <person name="Rojas-Flechas A."/>
            <person name="Nash J."/>
            <person name="Hameed K."/>
            <person name="Schadt C."/>
            <person name="Martin F."/>
            <person name="Crous P.W."/>
            <person name="Miettinen O."/>
            <person name="Magnuson J.K."/>
            <person name="Labbe J."/>
            <person name="Jacobson D."/>
            <person name="Doktycz M.J."/>
            <person name="Veneault-Fourrey C."/>
            <person name="Kuo A."/>
            <person name="Mondo S."/>
            <person name="Calhoun S."/>
            <person name="Riley R."/>
            <person name="Ohm R."/>
            <person name="LaButti K."/>
            <person name="Andreopoulos B."/>
            <person name="Pangilinan J."/>
            <person name="Nolan M."/>
            <person name="Tritt A."/>
            <person name="Clum A."/>
            <person name="Lipzen A."/>
            <person name="Daum C."/>
            <person name="Barry K."/>
            <person name="Grigoriev I.V."/>
            <person name="Vilgalys R."/>
        </authorList>
    </citation>
    <scope>NUCLEOTIDE SEQUENCE</scope>
    <source>
        <strain evidence="2">PMI_201</strain>
    </source>
</reference>
<dbReference type="Gene3D" id="2.115.10.20">
    <property type="entry name" value="Glycosyl hydrolase domain, family 43"/>
    <property type="match status" value="1"/>
</dbReference>
<dbReference type="AlphaFoldDB" id="A0AAD4KRX4"/>
<keyword evidence="1" id="KW-0732">Signal</keyword>
<protein>
    <submittedName>
        <fullName evidence="2">Glycosyl hydrolase</fullName>
    </submittedName>
</protein>
<evidence type="ECO:0000313" key="3">
    <source>
        <dbReference type="Proteomes" id="UP001201262"/>
    </source>
</evidence>
<keyword evidence="2" id="KW-0378">Hydrolase</keyword>
<evidence type="ECO:0000313" key="2">
    <source>
        <dbReference type="EMBL" id="KAH8695601.1"/>
    </source>
</evidence>
<dbReference type="Proteomes" id="UP001201262">
    <property type="component" value="Unassembled WGS sequence"/>
</dbReference>
<keyword evidence="3" id="KW-1185">Reference proteome</keyword>
<dbReference type="GeneID" id="70244551"/>
<dbReference type="InterPro" id="IPR023296">
    <property type="entry name" value="Glyco_hydro_beta-prop_sf"/>
</dbReference>
<dbReference type="RefSeq" id="XP_046070743.1">
    <property type="nucleotide sequence ID" value="XM_046214264.1"/>
</dbReference>